<reference evidence="1" key="1">
    <citation type="submission" date="2021-03" db="EMBL/GenBank/DDBJ databases">
        <title>Evolutionary priming and transition to the ectomycorrhizal habit in an iconic lineage of mushroom-forming fungi: is preadaptation a requirement?</title>
        <authorList>
            <consortium name="DOE Joint Genome Institute"/>
            <person name="Looney B.P."/>
            <person name="Miyauchi S."/>
            <person name="Morin E."/>
            <person name="Drula E."/>
            <person name="Courty P.E."/>
            <person name="Chicoki N."/>
            <person name="Fauchery L."/>
            <person name="Kohler A."/>
            <person name="Kuo A."/>
            <person name="LaButti K."/>
            <person name="Pangilinan J."/>
            <person name="Lipzen A."/>
            <person name="Riley R."/>
            <person name="Andreopoulos W."/>
            <person name="He G."/>
            <person name="Johnson J."/>
            <person name="Barry K.W."/>
            <person name="Grigoriev I.V."/>
            <person name="Nagy L."/>
            <person name="Hibbett D."/>
            <person name="Henrissat B."/>
            <person name="Matheny P.B."/>
            <person name="Labbe J."/>
            <person name="Martin A.F."/>
        </authorList>
    </citation>
    <scope>NUCLEOTIDE SEQUENCE</scope>
    <source>
        <strain evidence="1">BPL698</strain>
    </source>
</reference>
<organism evidence="1 2">
    <name type="scientific">Russula earlei</name>
    <dbReference type="NCBI Taxonomy" id="71964"/>
    <lineage>
        <taxon>Eukaryota</taxon>
        <taxon>Fungi</taxon>
        <taxon>Dikarya</taxon>
        <taxon>Basidiomycota</taxon>
        <taxon>Agaricomycotina</taxon>
        <taxon>Agaricomycetes</taxon>
        <taxon>Russulales</taxon>
        <taxon>Russulaceae</taxon>
        <taxon>Russula</taxon>
    </lineage>
</organism>
<name>A0ACC0UP69_9AGAM</name>
<dbReference type="Proteomes" id="UP001207468">
    <property type="component" value="Unassembled WGS sequence"/>
</dbReference>
<evidence type="ECO:0000313" key="2">
    <source>
        <dbReference type="Proteomes" id="UP001207468"/>
    </source>
</evidence>
<accession>A0ACC0UP69</accession>
<dbReference type="EMBL" id="JAGFNK010000001">
    <property type="protein sequence ID" value="KAI9513500.1"/>
    <property type="molecule type" value="Genomic_DNA"/>
</dbReference>
<comment type="caution">
    <text evidence="1">The sequence shown here is derived from an EMBL/GenBank/DDBJ whole genome shotgun (WGS) entry which is preliminary data.</text>
</comment>
<protein>
    <submittedName>
        <fullName evidence="1">Uncharacterized protein</fullName>
    </submittedName>
</protein>
<evidence type="ECO:0000313" key="1">
    <source>
        <dbReference type="EMBL" id="KAI9513500.1"/>
    </source>
</evidence>
<sequence length="191" mass="21154">MSHIPSTASSSSNFLAVFNAALETYEKKTKSKLLTHPLAAQLQLCDSPDAILSVLQHLVQQFDQRGSGDSRLRDWLNPTVNILYTFSAVIGSGVALIYSPANVIFAGIGVLLLVAKDVDASHETLIDIFKRMEHFFKRLESYMAVSSTTGMTQVIVEILVEVLGILAIATKEVKERLPKVSEEASWQERYR</sequence>
<proteinExistence type="predicted"/>
<keyword evidence="2" id="KW-1185">Reference proteome</keyword>
<gene>
    <name evidence="1" type="ORF">F5148DRAFT_1145450</name>
</gene>